<reference evidence="3 4" key="1">
    <citation type="submission" date="2018-01" db="EMBL/GenBank/DDBJ databases">
        <title>Genome sequence of a Cantenovulum-like bacteria.</title>
        <authorList>
            <person name="Tan W.R."/>
            <person name="Lau N.-S."/>
            <person name="Go F."/>
            <person name="Amirul A.-A.A."/>
        </authorList>
    </citation>
    <scope>NUCLEOTIDE SEQUENCE [LARGE SCALE GENOMIC DNA]</scope>
    <source>
        <strain evidence="3 4">CCB-QB4</strain>
    </source>
</reference>
<sequence length="195" mass="21434">MSQFKVIYSGQFEDTADRNKQIAVLAKLTGTDTKKAQLILTAGKKLPVKTFTNSNDANKLVKLLASVGILASVSSTTHKSASSEKSSDPEIQSLRQQVKSLQNEVADLRAQMDSLSEFVDEYVHKKDFDLAEDNELEDLLDFDDDELPHATTKMADLDMDAEPTLLSKALPWIIIAGVVISVAAAAWQYQDLLGF</sequence>
<dbReference type="RefSeq" id="WP_108603468.1">
    <property type="nucleotide sequence ID" value="NZ_CP026604.1"/>
</dbReference>
<evidence type="ECO:0000313" key="3">
    <source>
        <dbReference type="EMBL" id="AWB67421.1"/>
    </source>
</evidence>
<dbReference type="KEGG" id="cate:C2869_13660"/>
<feature type="coiled-coil region" evidence="1">
    <location>
        <begin position="91"/>
        <end position="118"/>
    </location>
</feature>
<protein>
    <submittedName>
        <fullName evidence="3">Uncharacterized protein</fullName>
    </submittedName>
</protein>
<keyword evidence="4" id="KW-1185">Reference proteome</keyword>
<dbReference type="EMBL" id="CP026604">
    <property type="protein sequence ID" value="AWB67421.1"/>
    <property type="molecule type" value="Genomic_DNA"/>
</dbReference>
<dbReference type="Proteomes" id="UP000244441">
    <property type="component" value="Chromosome"/>
</dbReference>
<keyword evidence="2" id="KW-0472">Membrane</keyword>
<evidence type="ECO:0000313" key="4">
    <source>
        <dbReference type="Proteomes" id="UP000244441"/>
    </source>
</evidence>
<keyword evidence="2" id="KW-0812">Transmembrane</keyword>
<keyword evidence="1" id="KW-0175">Coiled coil</keyword>
<dbReference type="OrthoDB" id="9874787at2"/>
<proteinExistence type="predicted"/>
<dbReference type="AlphaFoldDB" id="A0A2S0VT89"/>
<evidence type="ECO:0000256" key="1">
    <source>
        <dbReference type="SAM" id="Coils"/>
    </source>
</evidence>
<feature type="transmembrane region" description="Helical" evidence="2">
    <location>
        <begin position="169"/>
        <end position="189"/>
    </location>
</feature>
<accession>A0A2S0VT89</accession>
<name>A0A2S0VT89_9ALTE</name>
<evidence type="ECO:0000256" key="2">
    <source>
        <dbReference type="SAM" id="Phobius"/>
    </source>
</evidence>
<organism evidence="3 4">
    <name type="scientific">Saccharobesus litoralis</name>
    <dbReference type="NCBI Taxonomy" id="2172099"/>
    <lineage>
        <taxon>Bacteria</taxon>
        <taxon>Pseudomonadati</taxon>
        <taxon>Pseudomonadota</taxon>
        <taxon>Gammaproteobacteria</taxon>
        <taxon>Alteromonadales</taxon>
        <taxon>Alteromonadaceae</taxon>
        <taxon>Saccharobesus</taxon>
    </lineage>
</organism>
<keyword evidence="2" id="KW-1133">Transmembrane helix</keyword>
<gene>
    <name evidence="3" type="ORF">C2869_13660</name>
</gene>